<gene>
    <name evidence="2" type="ORF">QBC46DRAFT_452097</name>
</gene>
<comment type="caution">
    <text evidence="2">The sequence shown here is derived from an EMBL/GenBank/DDBJ whole genome shotgun (WGS) entry which is preliminary data.</text>
</comment>
<evidence type="ECO:0000313" key="2">
    <source>
        <dbReference type="EMBL" id="KAK3937260.1"/>
    </source>
</evidence>
<name>A0AAN6N1W4_9PEZI</name>
<evidence type="ECO:0000256" key="1">
    <source>
        <dbReference type="SAM" id="MobiDB-lite"/>
    </source>
</evidence>
<protein>
    <submittedName>
        <fullName evidence="2">Uncharacterized protein</fullName>
    </submittedName>
</protein>
<dbReference type="AlphaFoldDB" id="A0AAN6N1W4"/>
<feature type="region of interest" description="Disordered" evidence="1">
    <location>
        <begin position="142"/>
        <end position="165"/>
    </location>
</feature>
<reference evidence="3" key="1">
    <citation type="journal article" date="2023" name="Mol. Phylogenet. Evol.">
        <title>Genome-scale phylogeny and comparative genomics of the fungal order Sordariales.</title>
        <authorList>
            <person name="Hensen N."/>
            <person name="Bonometti L."/>
            <person name="Westerberg I."/>
            <person name="Brannstrom I.O."/>
            <person name="Guillou S."/>
            <person name="Cros-Aarteil S."/>
            <person name="Calhoun S."/>
            <person name="Haridas S."/>
            <person name="Kuo A."/>
            <person name="Mondo S."/>
            <person name="Pangilinan J."/>
            <person name="Riley R."/>
            <person name="LaButti K."/>
            <person name="Andreopoulos B."/>
            <person name="Lipzen A."/>
            <person name="Chen C."/>
            <person name="Yan M."/>
            <person name="Daum C."/>
            <person name="Ng V."/>
            <person name="Clum A."/>
            <person name="Steindorff A."/>
            <person name="Ohm R.A."/>
            <person name="Martin F."/>
            <person name="Silar P."/>
            <person name="Natvig D.O."/>
            <person name="Lalanne C."/>
            <person name="Gautier V."/>
            <person name="Ament-Velasquez S.L."/>
            <person name="Kruys A."/>
            <person name="Hutchinson M.I."/>
            <person name="Powell A.J."/>
            <person name="Barry K."/>
            <person name="Miller A.N."/>
            <person name="Grigoriev I.V."/>
            <person name="Debuchy R."/>
            <person name="Gladieux P."/>
            <person name="Hiltunen Thoren M."/>
            <person name="Johannesson H."/>
        </authorList>
    </citation>
    <scope>NUCLEOTIDE SEQUENCE [LARGE SCALE GENOMIC DNA]</scope>
    <source>
        <strain evidence="3">CBS 340.73</strain>
    </source>
</reference>
<sequence length="257" mass="27649">MASSARPPIDPKIRRVSEVEQLMAMSNSILSESGLKIHRGPDLDVDNPDAADSDSWPVFFRPLPESEELRPGRPSPRGRWKSVSGALALGRTSIKCSTAPSMLYTGSGTSFSGWWAASNMLVSQRNGLPSCKRSELISHRGFSGIRSANEPPRQQKDAKDKAGKKTVAESGAVLLLLVVTDLSPPDSGSTRVACTTHLSLYTQSQIHTLSATAHTLAHERPQSMLKRLWVIISWPDSSTPLEDAGLPHVAGPGGIHS</sequence>
<organism evidence="2 3">
    <name type="scientific">Diplogelasinospora grovesii</name>
    <dbReference type="NCBI Taxonomy" id="303347"/>
    <lineage>
        <taxon>Eukaryota</taxon>
        <taxon>Fungi</taxon>
        <taxon>Dikarya</taxon>
        <taxon>Ascomycota</taxon>
        <taxon>Pezizomycotina</taxon>
        <taxon>Sordariomycetes</taxon>
        <taxon>Sordariomycetidae</taxon>
        <taxon>Sordariales</taxon>
        <taxon>Diplogelasinosporaceae</taxon>
        <taxon>Diplogelasinospora</taxon>
    </lineage>
</organism>
<dbReference type="Proteomes" id="UP001303473">
    <property type="component" value="Unassembled WGS sequence"/>
</dbReference>
<dbReference type="EMBL" id="MU853859">
    <property type="protein sequence ID" value="KAK3937260.1"/>
    <property type="molecule type" value="Genomic_DNA"/>
</dbReference>
<feature type="compositionally biased region" description="Basic and acidic residues" evidence="1">
    <location>
        <begin position="153"/>
        <end position="165"/>
    </location>
</feature>
<evidence type="ECO:0000313" key="3">
    <source>
        <dbReference type="Proteomes" id="UP001303473"/>
    </source>
</evidence>
<proteinExistence type="predicted"/>
<accession>A0AAN6N1W4</accession>
<keyword evidence="3" id="KW-1185">Reference proteome</keyword>